<dbReference type="InterPro" id="IPR017703">
    <property type="entry name" value="YgfZ/GCV_T_CS"/>
</dbReference>
<dbReference type="PANTHER" id="PTHR22602:SF0">
    <property type="entry name" value="TRANSFERASE CAF17, MITOCHONDRIAL-RELATED"/>
    <property type="match status" value="1"/>
</dbReference>
<dbReference type="RefSeq" id="WP_377458302.1">
    <property type="nucleotide sequence ID" value="NZ_JBHLUB010000021.1"/>
</dbReference>
<keyword evidence="3" id="KW-1185">Reference proteome</keyword>
<reference evidence="2 3" key="1">
    <citation type="submission" date="2024-09" db="EMBL/GenBank/DDBJ databases">
        <authorList>
            <person name="Sun Q."/>
            <person name="Mori K."/>
        </authorList>
    </citation>
    <scope>NUCLEOTIDE SEQUENCE [LARGE SCALE GENOMIC DNA]</scope>
    <source>
        <strain evidence="2 3">NCAIM B.02604</strain>
    </source>
</reference>
<dbReference type="Proteomes" id="UP001589862">
    <property type="component" value="Unassembled WGS sequence"/>
</dbReference>
<accession>A0ABV6PB44</accession>
<protein>
    <submittedName>
        <fullName evidence="2">YgfZ/GcvT domain-containing protein</fullName>
    </submittedName>
</protein>
<dbReference type="Gene3D" id="3.30.1360.120">
    <property type="entry name" value="Probable tRNA modification gtpase trme, domain 1"/>
    <property type="match status" value="1"/>
</dbReference>
<dbReference type="EMBL" id="JBHLUB010000021">
    <property type="protein sequence ID" value="MFC0581612.1"/>
    <property type="molecule type" value="Genomic_DNA"/>
</dbReference>
<organism evidence="2 3">
    <name type="scientific">Micrococcoides hystricis</name>
    <dbReference type="NCBI Taxonomy" id="1572761"/>
    <lineage>
        <taxon>Bacteria</taxon>
        <taxon>Bacillati</taxon>
        <taxon>Actinomycetota</taxon>
        <taxon>Actinomycetes</taxon>
        <taxon>Micrococcales</taxon>
        <taxon>Micrococcaceae</taxon>
        <taxon>Micrococcoides</taxon>
    </lineage>
</organism>
<evidence type="ECO:0000313" key="3">
    <source>
        <dbReference type="Proteomes" id="UP001589862"/>
    </source>
</evidence>
<comment type="caution">
    <text evidence="2">The sequence shown here is derived from an EMBL/GenBank/DDBJ whole genome shotgun (WGS) entry which is preliminary data.</text>
</comment>
<name>A0ABV6PB44_9MICC</name>
<dbReference type="InterPro" id="IPR027266">
    <property type="entry name" value="TrmE/GcvT-like"/>
</dbReference>
<dbReference type="PANTHER" id="PTHR22602">
    <property type="entry name" value="TRANSFERASE CAF17, MITOCHONDRIAL-RELATED"/>
    <property type="match status" value="1"/>
</dbReference>
<dbReference type="NCBIfam" id="TIGR03317">
    <property type="entry name" value="ygfZ_signature"/>
    <property type="match status" value="1"/>
</dbReference>
<keyword evidence="1" id="KW-0809">Transit peptide</keyword>
<proteinExistence type="predicted"/>
<dbReference type="InterPro" id="IPR045179">
    <property type="entry name" value="YgfZ/GcvT"/>
</dbReference>
<gene>
    <name evidence="2" type="ORF">ACFFFR_04325</name>
</gene>
<sequence length="394" mass="42810">MTDTYTSPLLATSGAIAATGADTGVAEHYGQPLLEQRALANGTALVDASNRGVIELAGEQALHMLHILASQAFENTSWLREDQLPYSTEALFFDIQGRIEMAPKVLVTAVGTQQRVLLLTEAEETSAVVDWLTKMRFMMQVEITDVTEQYATVITCAAVADWADNPCWIDPWPNVAEGGYSYAAVAEAEHPGQDMVFFHYLLPREEFAALVREQLDTGRTLAGTSSLEALRIAAGRPRFGFETDDRTIAHELDWIRTAVHLEKGCYKGQETVARVHNLGRPPRRLVLLHIDGSQHTLVGSGAEIIQAVGEKERVVGTVTSAGLHHEMGQIALGLIRRNVDPAAELIVSEVQADGAEPTRYAAAQELLVSPEAGQVVGRPEGVKADRSAPRGMLR</sequence>
<dbReference type="SUPFAM" id="SSF103025">
    <property type="entry name" value="Folate-binding domain"/>
    <property type="match status" value="1"/>
</dbReference>
<dbReference type="PIRSF" id="PIRSF006487">
    <property type="entry name" value="GcvT"/>
    <property type="match status" value="1"/>
</dbReference>
<evidence type="ECO:0000256" key="1">
    <source>
        <dbReference type="ARBA" id="ARBA00022946"/>
    </source>
</evidence>
<evidence type="ECO:0000313" key="2">
    <source>
        <dbReference type="EMBL" id="MFC0581612.1"/>
    </source>
</evidence>